<dbReference type="PIRSF" id="PIRSF036540">
    <property type="entry name" value="UCP036540_AIR"/>
    <property type="match status" value="1"/>
</dbReference>
<comment type="caution">
    <text evidence="4">The sequence shown here is derived from an EMBL/GenBank/DDBJ whole genome shotgun (WGS) entry which is preliminary data.</text>
</comment>
<dbReference type="InterPro" id="IPR016188">
    <property type="entry name" value="PurM-like_N"/>
</dbReference>
<dbReference type="PANTHER" id="PTHR30270">
    <property type="entry name" value="THIAMINE-MONOPHOSPHATE KINASE"/>
    <property type="match status" value="1"/>
</dbReference>
<dbReference type="PANTHER" id="PTHR30270:SF0">
    <property type="entry name" value="THIAMINE-MONOPHOSPHATE KINASE"/>
    <property type="match status" value="1"/>
</dbReference>
<dbReference type="SUPFAM" id="SSF55326">
    <property type="entry name" value="PurM N-terminal domain-like"/>
    <property type="match status" value="1"/>
</dbReference>
<evidence type="ECO:0000313" key="5">
    <source>
        <dbReference type="Proteomes" id="UP000807825"/>
    </source>
</evidence>
<dbReference type="SUPFAM" id="SSF56042">
    <property type="entry name" value="PurM C-terminal domain-like"/>
    <property type="match status" value="1"/>
</dbReference>
<reference evidence="4" key="1">
    <citation type="submission" date="2020-07" db="EMBL/GenBank/DDBJ databases">
        <title>Huge and variable diversity of episymbiotic CPR bacteria and DPANN archaea in groundwater ecosystems.</title>
        <authorList>
            <person name="He C.Y."/>
            <person name="Keren R."/>
            <person name="Whittaker M."/>
            <person name="Farag I.F."/>
            <person name="Doudna J."/>
            <person name="Cate J.H.D."/>
            <person name="Banfield J.F."/>
        </authorList>
    </citation>
    <scope>NUCLEOTIDE SEQUENCE</scope>
    <source>
        <strain evidence="4">NC_groundwater_1664_Pr3_B-0.1um_52_9</strain>
    </source>
</reference>
<evidence type="ECO:0000256" key="1">
    <source>
        <dbReference type="ARBA" id="ARBA00022977"/>
    </source>
</evidence>
<evidence type="ECO:0000259" key="2">
    <source>
        <dbReference type="Pfam" id="PF00586"/>
    </source>
</evidence>
<dbReference type="Gene3D" id="3.90.650.10">
    <property type="entry name" value="PurM-like C-terminal domain"/>
    <property type="match status" value="1"/>
</dbReference>
<dbReference type="InterPro" id="IPR036676">
    <property type="entry name" value="PurM-like_C_sf"/>
</dbReference>
<evidence type="ECO:0000313" key="4">
    <source>
        <dbReference type="EMBL" id="MBI5251124.1"/>
    </source>
</evidence>
<dbReference type="InterPro" id="IPR006283">
    <property type="entry name" value="ThiL-like"/>
</dbReference>
<dbReference type="InterPro" id="IPR036921">
    <property type="entry name" value="PurM-like_N_sf"/>
</dbReference>
<name>A0A9D6V5B0_9BACT</name>
<dbReference type="Pfam" id="PF02769">
    <property type="entry name" value="AIRS_C"/>
    <property type="match status" value="1"/>
</dbReference>
<dbReference type="GO" id="GO:0009228">
    <property type="term" value="P:thiamine biosynthetic process"/>
    <property type="evidence" value="ECO:0007669"/>
    <property type="project" value="UniProtKB-KW"/>
</dbReference>
<dbReference type="AlphaFoldDB" id="A0A9D6V5B0"/>
<dbReference type="InterPro" id="IPR011413">
    <property type="entry name" value="UCP036540_AIR"/>
</dbReference>
<evidence type="ECO:0000259" key="3">
    <source>
        <dbReference type="Pfam" id="PF02769"/>
    </source>
</evidence>
<proteinExistence type="predicted"/>
<dbReference type="CDD" id="cd02192">
    <property type="entry name" value="PurM-like3"/>
    <property type="match status" value="1"/>
</dbReference>
<feature type="domain" description="PurM-like C-terminal" evidence="3">
    <location>
        <begin position="197"/>
        <end position="303"/>
    </location>
</feature>
<dbReference type="Proteomes" id="UP000807825">
    <property type="component" value="Unassembled WGS sequence"/>
</dbReference>
<dbReference type="GO" id="GO:0009030">
    <property type="term" value="F:thiamine-phosphate kinase activity"/>
    <property type="evidence" value="ECO:0007669"/>
    <property type="project" value="InterPro"/>
</dbReference>
<organism evidence="4 5">
    <name type="scientific">Desulfomonile tiedjei</name>
    <dbReference type="NCBI Taxonomy" id="2358"/>
    <lineage>
        <taxon>Bacteria</taxon>
        <taxon>Pseudomonadati</taxon>
        <taxon>Thermodesulfobacteriota</taxon>
        <taxon>Desulfomonilia</taxon>
        <taxon>Desulfomonilales</taxon>
        <taxon>Desulfomonilaceae</taxon>
        <taxon>Desulfomonile</taxon>
    </lineage>
</organism>
<gene>
    <name evidence="4" type="ORF">HY912_16670</name>
</gene>
<keyword evidence="1" id="KW-0784">Thiamine biosynthesis</keyword>
<accession>A0A9D6V5B0</accession>
<protein>
    <submittedName>
        <fullName evidence="4">Methanogenesis marker 2 protein</fullName>
    </submittedName>
</protein>
<dbReference type="Gene3D" id="3.30.1330.10">
    <property type="entry name" value="PurM-like, N-terminal domain"/>
    <property type="match status" value="1"/>
</dbReference>
<dbReference type="EMBL" id="JACRDE010000435">
    <property type="protein sequence ID" value="MBI5251124.1"/>
    <property type="molecule type" value="Genomic_DNA"/>
</dbReference>
<sequence length="331" mass="35516">MKTSITLLAEKIRNYSGLLRKQPIEDVFTELVLKGQPGLAPPNFGDDAAVIPWKDGFLLLAADGIMPKLLINEPYAAGKASVMVTVNDIYSMGGRPLGMVNVLASGDDDHRRKVVQGIRRGCEKLQVPMLGGHLHPDAALEAPALAVAILGWAQKVLHGYTAQAGDNLILAVDLNGKAGCHSVTSWDANSGKSPQELIHRLETLPLISERNLANAAKDVSNAGLVGTAAIMMENSGKGAEIHLDSIPTPSEIAFSDWLFSFQSFGFVLSVPPGNSDQVIGLFHERKIDASVIGKVVEEPQIKIMQGSDVETLFDFTKDKITGIVYQHPSAH</sequence>
<feature type="domain" description="PurM-like N-terminal" evidence="2">
    <location>
        <begin position="45"/>
        <end position="152"/>
    </location>
</feature>
<dbReference type="Pfam" id="PF00586">
    <property type="entry name" value="AIRS"/>
    <property type="match status" value="1"/>
</dbReference>
<dbReference type="InterPro" id="IPR010918">
    <property type="entry name" value="PurM-like_C_dom"/>
</dbReference>